<keyword evidence="9" id="KW-0472">Membrane</keyword>
<evidence type="ECO:0000256" key="3">
    <source>
        <dbReference type="ARBA" id="ARBA00012756"/>
    </source>
</evidence>
<evidence type="ECO:0000259" key="11">
    <source>
        <dbReference type="Pfam" id="PF13364"/>
    </source>
</evidence>
<dbReference type="InterPro" id="IPR031330">
    <property type="entry name" value="Gly_Hdrlase_35_cat"/>
</dbReference>
<keyword evidence="9" id="KW-1133">Transmembrane helix</keyword>
<evidence type="ECO:0000256" key="7">
    <source>
        <dbReference type="ARBA" id="ARBA00023295"/>
    </source>
</evidence>
<dbReference type="SUPFAM" id="SSF51445">
    <property type="entry name" value="(Trans)glycosidases"/>
    <property type="match status" value="1"/>
</dbReference>
<keyword evidence="6" id="KW-0325">Glycoprotein</keyword>
<keyword evidence="4" id="KW-0732">Signal</keyword>
<dbReference type="Proteomes" id="UP001153678">
    <property type="component" value="Unassembled WGS sequence"/>
</dbReference>
<dbReference type="InterPro" id="IPR025300">
    <property type="entry name" value="BetaGal_jelly_roll_dom"/>
</dbReference>
<dbReference type="GO" id="GO:0005975">
    <property type="term" value="P:carbohydrate metabolic process"/>
    <property type="evidence" value="ECO:0007669"/>
    <property type="project" value="InterPro"/>
</dbReference>
<dbReference type="AlphaFoldDB" id="A0A9W4SJB2"/>
<dbReference type="EMBL" id="CAMKVN010000724">
    <property type="protein sequence ID" value="CAI2170631.1"/>
    <property type="molecule type" value="Genomic_DNA"/>
</dbReference>
<evidence type="ECO:0000256" key="1">
    <source>
        <dbReference type="ARBA" id="ARBA00001412"/>
    </source>
</evidence>
<dbReference type="GO" id="GO:0004565">
    <property type="term" value="F:beta-galactosidase activity"/>
    <property type="evidence" value="ECO:0007669"/>
    <property type="project" value="UniProtKB-EC"/>
</dbReference>
<evidence type="ECO:0000256" key="8">
    <source>
        <dbReference type="RuleBase" id="RU003679"/>
    </source>
</evidence>
<evidence type="ECO:0000313" key="12">
    <source>
        <dbReference type="EMBL" id="CAI2170631.1"/>
    </source>
</evidence>
<dbReference type="InterPro" id="IPR001944">
    <property type="entry name" value="Glycoside_Hdrlase_35"/>
</dbReference>
<evidence type="ECO:0000256" key="9">
    <source>
        <dbReference type="SAM" id="Phobius"/>
    </source>
</evidence>
<dbReference type="Gene3D" id="2.60.120.260">
    <property type="entry name" value="Galactose-binding domain-like"/>
    <property type="match status" value="2"/>
</dbReference>
<dbReference type="OrthoDB" id="1657402at2759"/>
<keyword evidence="5" id="KW-0378">Hydrolase</keyword>
<dbReference type="PANTHER" id="PTHR23421">
    <property type="entry name" value="BETA-GALACTOSIDASE RELATED"/>
    <property type="match status" value="1"/>
</dbReference>
<evidence type="ECO:0000256" key="5">
    <source>
        <dbReference type="ARBA" id="ARBA00022801"/>
    </source>
</evidence>
<gene>
    <name evidence="12" type="ORF">FWILDA_LOCUS4677</name>
</gene>
<comment type="similarity">
    <text evidence="2 8">Belongs to the glycosyl hydrolase 35 family.</text>
</comment>
<sequence>MIAEIVTVLATIPTGLIAFYVWLLQSRKGTLPITTTDCSYDRNKYGHILDWDKHCLSIHGRPVLIFSGEFHYWRIPDRSRWEHILKKYRAGGFNCIRIYFHWGFHNPDEGIFKFDDNRDVEYLLSLCEKLELYVLAAPGPYICAETQAGGFPIWLADKEKNIRHIKFTGFKRYNKNFAAYEKAWFENILPIIARHQITEKPDGCVLALQIENELFDKIRKIPFGLHDEMRFLCKVARDCKITVPLFTNDPDESGSFIAKPEYDVKPSTHFFNRRSFGLDLYGFDKYLIFVPASAPVPFDFNVEQDPKRWNPWSPKAVMNALDHLEKEVRGFGHDAAKSPILIPELQGGWFTTYKLDHTFDDVYNFYGDRFTRIVYDSVLAQGCTMLSIYMVYGGTNWGTIGDTDGYTSYDYSACIREFGYMSARLRNLRLGLLFARSFSDVFARTERVDVPSISASVKNVFNLQRQTVKDQSGQGNVVVFTFLRNFAEKKHYQFQLFVNHTEIQGETQTFAMQCYLPYKSSFIALGNYITSTGLKLIFSSIPIHLRIVHPPSDDDVGREIWIIPVNDVGELAFEGEINIEGNLQPSIRKVGRFINVVSFNSGKGFVKIKHAEDPKDLVILALDDDSLGTLHAVFDEPHWAQAHNKPFNLPHSPSIVSWGTHNFYFDFENNTAEIEYGEYEKGMTILSLQRPSVDIRLDSNQTYPFPFIYKKQLTAGDKSSVIHTTPELFNWVTRVTDFSDLEWRPIDLKNGGAVENYYSSGHVLYRTRFPSVKTTDKRIQLSINMRHRCTIFVNGNFAGGHTTFNRNFFFPGAKNGPEIFTFLGGNKYDITQFVKNYEDNIIVILVDNLGISRQSVVFNDIKNPRGLISAKISGLSRGSKVAWEICGVDVRRLDNLFITSGIPDEHKRIGWVESKSINEYGVIPNDGIRWWGFNFRHPVDQRYEGIINAPLRLVLFGSFTSYIFLNGTLIGRYYGNGDCSQHDFYLMDGLLNFKEENRIMLMIYSWELVSNKDIKVEVRGWEVDEVNKSGNIIRIPKGVDDSEYDLKSWIFMREKIKFS</sequence>
<keyword evidence="13" id="KW-1185">Reference proteome</keyword>
<name>A0A9W4SJB2_9GLOM</name>
<dbReference type="Gene3D" id="3.20.20.80">
    <property type="entry name" value="Glycosidases"/>
    <property type="match status" value="1"/>
</dbReference>
<dbReference type="InterPro" id="IPR017853">
    <property type="entry name" value="GH"/>
</dbReference>
<evidence type="ECO:0000256" key="2">
    <source>
        <dbReference type="ARBA" id="ARBA00009809"/>
    </source>
</evidence>
<dbReference type="EC" id="3.2.1.23" evidence="3"/>
<evidence type="ECO:0000313" key="13">
    <source>
        <dbReference type="Proteomes" id="UP001153678"/>
    </source>
</evidence>
<evidence type="ECO:0000256" key="6">
    <source>
        <dbReference type="ARBA" id="ARBA00023180"/>
    </source>
</evidence>
<proteinExistence type="inferred from homology"/>
<comment type="caution">
    <text evidence="12">The sequence shown here is derived from an EMBL/GenBank/DDBJ whole genome shotgun (WGS) entry which is preliminary data.</text>
</comment>
<feature type="domain" description="Beta-galactosidase jelly roll" evidence="11">
    <location>
        <begin position="914"/>
        <end position="1003"/>
    </location>
</feature>
<dbReference type="InterPro" id="IPR008979">
    <property type="entry name" value="Galactose-bd-like_sf"/>
</dbReference>
<dbReference type="PRINTS" id="PR00742">
    <property type="entry name" value="GLHYDRLASE35"/>
</dbReference>
<evidence type="ECO:0000256" key="4">
    <source>
        <dbReference type="ARBA" id="ARBA00022729"/>
    </source>
</evidence>
<feature type="transmembrane region" description="Helical" evidence="9">
    <location>
        <begin position="5"/>
        <end position="23"/>
    </location>
</feature>
<organism evidence="12 13">
    <name type="scientific">Funneliformis geosporum</name>
    <dbReference type="NCBI Taxonomy" id="1117311"/>
    <lineage>
        <taxon>Eukaryota</taxon>
        <taxon>Fungi</taxon>
        <taxon>Fungi incertae sedis</taxon>
        <taxon>Mucoromycota</taxon>
        <taxon>Glomeromycotina</taxon>
        <taxon>Glomeromycetes</taxon>
        <taxon>Glomerales</taxon>
        <taxon>Glomeraceae</taxon>
        <taxon>Funneliformis</taxon>
    </lineage>
</organism>
<dbReference type="Pfam" id="PF13364">
    <property type="entry name" value="BetaGal_ABD2"/>
    <property type="match status" value="1"/>
</dbReference>
<reference evidence="12" key="1">
    <citation type="submission" date="2022-08" db="EMBL/GenBank/DDBJ databases">
        <authorList>
            <person name="Kallberg Y."/>
            <person name="Tangrot J."/>
            <person name="Rosling A."/>
        </authorList>
    </citation>
    <scope>NUCLEOTIDE SEQUENCE</scope>
    <source>
        <strain evidence="12">Wild A</strain>
    </source>
</reference>
<evidence type="ECO:0000259" key="10">
    <source>
        <dbReference type="Pfam" id="PF01301"/>
    </source>
</evidence>
<feature type="domain" description="Glycoside hydrolase 35 catalytic" evidence="10">
    <location>
        <begin position="56"/>
        <end position="215"/>
    </location>
</feature>
<feature type="domain" description="Glycoside hydrolase 35 catalytic" evidence="10">
    <location>
        <begin position="332"/>
        <end position="429"/>
    </location>
</feature>
<keyword evidence="9" id="KW-0812">Transmembrane</keyword>
<dbReference type="Pfam" id="PF01301">
    <property type="entry name" value="Glyco_hydro_35"/>
    <property type="match status" value="2"/>
</dbReference>
<protein>
    <recommendedName>
        <fullName evidence="3">beta-galactosidase</fullName>
        <ecNumber evidence="3">3.2.1.23</ecNumber>
    </recommendedName>
</protein>
<keyword evidence="7" id="KW-0326">Glycosidase</keyword>
<comment type="catalytic activity">
    <reaction evidence="1">
        <text>Hydrolysis of terminal non-reducing beta-D-galactose residues in beta-D-galactosides.</text>
        <dbReference type="EC" id="3.2.1.23"/>
    </reaction>
</comment>
<dbReference type="SUPFAM" id="SSF49785">
    <property type="entry name" value="Galactose-binding domain-like"/>
    <property type="match status" value="2"/>
</dbReference>
<accession>A0A9W4SJB2</accession>